<keyword evidence="3" id="KW-1185">Reference proteome</keyword>
<dbReference type="AlphaFoldDB" id="D8U0M1"/>
<evidence type="ECO:0000313" key="3">
    <source>
        <dbReference type="Proteomes" id="UP000001058"/>
    </source>
</evidence>
<dbReference type="RefSeq" id="XP_002952272.1">
    <property type="nucleotide sequence ID" value="XM_002952226.1"/>
</dbReference>
<proteinExistence type="predicted"/>
<accession>D8U0M1</accession>
<protein>
    <submittedName>
        <fullName evidence="2">Uncharacterized protein</fullName>
    </submittedName>
</protein>
<dbReference type="KEGG" id="vcn:VOLCADRAFT_105405"/>
<reference evidence="2 3" key="1">
    <citation type="journal article" date="2010" name="Science">
        <title>Genomic analysis of organismal complexity in the multicellular green alga Volvox carteri.</title>
        <authorList>
            <person name="Prochnik S.E."/>
            <person name="Umen J."/>
            <person name="Nedelcu A.M."/>
            <person name="Hallmann A."/>
            <person name="Miller S.M."/>
            <person name="Nishii I."/>
            <person name="Ferris P."/>
            <person name="Kuo A."/>
            <person name="Mitros T."/>
            <person name="Fritz-Laylin L.K."/>
            <person name="Hellsten U."/>
            <person name="Chapman J."/>
            <person name="Simakov O."/>
            <person name="Rensing S.A."/>
            <person name="Terry A."/>
            <person name="Pangilinan J."/>
            <person name="Kapitonov V."/>
            <person name="Jurka J."/>
            <person name="Salamov A."/>
            <person name="Shapiro H."/>
            <person name="Schmutz J."/>
            <person name="Grimwood J."/>
            <person name="Lindquist E."/>
            <person name="Lucas S."/>
            <person name="Grigoriev I.V."/>
            <person name="Schmitt R."/>
            <person name="Kirk D."/>
            <person name="Rokhsar D.S."/>
        </authorList>
    </citation>
    <scope>NUCLEOTIDE SEQUENCE [LARGE SCALE GENOMIC DNA]</scope>
    <source>
        <strain evidence="3">f. Nagariensis / Eve</strain>
    </source>
</reference>
<dbReference type="GeneID" id="9628440"/>
<organism evidence="3">
    <name type="scientific">Volvox carteri f. nagariensis</name>
    <dbReference type="NCBI Taxonomy" id="3068"/>
    <lineage>
        <taxon>Eukaryota</taxon>
        <taxon>Viridiplantae</taxon>
        <taxon>Chlorophyta</taxon>
        <taxon>core chlorophytes</taxon>
        <taxon>Chlorophyceae</taxon>
        <taxon>CS clade</taxon>
        <taxon>Chlamydomonadales</taxon>
        <taxon>Volvocaceae</taxon>
        <taxon>Volvox</taxon>
    </lineage>
</organism>
<evidence type="ECO:0000313" key="2">
    <source>
        <dbReference type="EMBL" id="EFJ46743.1"/>
    </source>
</evidence>
<dbReference type="Proteomes" id="UP000001058">
    <property type="component" value="Unassembled WGS sequence"/>
</dbReference>
<dbReference type="EMBL" id="GL378349">
    <property type="protein sequence ID" value="EFJ46743.1"/>
    <property type="molecule type" value="Genomic_DNA"/>
</dbReference>
<dbReference type="InParanoid" id="D8U0M1"/>
<feature type="region of interest" description="Disordered" evidence="1">
    <location>
        <begin position="16"/>
        <end position="45"/>
    </location>
</feature>
<name>D8U0M1_VOLCA</name>
<gene>
    <name evidence="2" type="ORF">VOLCADRAFT_105405</name>
</gene>
<evidence type="ECO:0000256" key="1">
    <source>
        <dbReference type="SAM" id="MobiDB-lite"/>
    </source>
</evidence>
<sequence>MRSASSMCRTWTGNAACGTTPGRQTSTTQHPHRESSTSHAASLARHSPLNFHRPTRLACANRDGAMASPTAWRALRRMASGVSSPPPSPTAMLIWACAWWDVSTTRICAPTHCGTRMEQTFSVWPARSPTSTLHRCRTTTTSKAPQDQASGRTSCARWPMWDPCTWMLGGPTQEQMQRSNCFPARLAAAYITADSIKASLYICKYM</sequence>